<feature type="transmembrane region" description="Helical" evidence="8">
    <location>
        <begin position="6"/>
        <end position="25"/>
    </location>
</feature>
<comment type="pathway">
    <text evidence="1 8">Bacterial outer membrane biogenesis; LPS core biosynthesis.</text>
</comment>
<feature type="active site" description="Proton acceptor" evidence="7">
    <location>
        <position position="70"/>
    </location>
</feature>
<keyword evidence="8" id="KW-0448">Lipopolysaccharide biosynthesis</keyword>
<evidence type="ECO:0000256" key="4">
    <source>
        <dbReference type="ARBA" id="ARBA00022679"/>
    </source>
</evidence>
<reference evidence="10 11" key="1">
    <citation type="submission" date="2017-06" db="EMBL/GenBank/DDBJ databases">
        <title>Novel microbial phyla capable of carbon fixation and sulfur reduction in deep-sea sediments.</title>
        <authorList>
            <person name="Huang J."/>
            <person name="Baker B."/>
            <person name="Wang Y."/>
        </authorList>
    </citation>
    <scope>NUCLEOTIDE SEQUENCE [LARGE SCALE GENOMIC DNA]</scope>
    <source>
        <strain evidence="10">B3_LCP</strain>
    </source>
</reference>
<keyword evidence="8" id="KW-0472">Membrane</keyword>
<keyword evidence="8" id="KW-1003">Cell membrane</keyword>
<accession>A0A532UYR1</accession>
<dbReference type="Gene3D" id="3.40.50.2000">
    <property type="entry name" value="Glycogen Phosphorylase B"/>
    <property type="match status" value="1"/>
</dbReference>
<feature type="domain" description="3-deoxy-D-manno-octulosonic-acid transferase N-terminal" evidence="9">
    <location>
        <begin position="49"/>
        <end position="218"/>
    </location>
</feature>
<organism evidence="10 11">
    <name type="scientific">candidate division LCP-89 bacterium B3_LCP</name>
    <dbReference type="NCBI Taxonomy" id="2012998"/>
    <lineage>
        <taxon>Bacteria</taxon>
        <taxon>Pseudomonadati</taxon>
        <taxon>Bacteria division LCP-89</taxon>
    </lineage>
</organism>
<dbReference type="EC" id="2.4.99.12" evidence="2 8"/>
<sequence length="438" mass="48976">MRTNPFWFIFYNIVVIPLLYVAIQVTRPFNAKVRKGIQEHKGLFKKLADIKNEIDSGRRVVVMHCASAGEFEAARPVLKKLREELTDVHLHVTYFSPSGGKPISQADEVDSSSYLPFDDMLSAKRFFSILKPVAFLIVKHDVWPNMVWAASKQNVPVVWINANLHERSKRLGLLARGLNRSFLSGITGILTVGDAHACRLATLVSPENIEVIGDSRYDRTSERMQQAQSDADKGLSLSWTENKRVIIGGSTWGPDQRMLIPAYATLKKEYADLYLVLVPHEPNQDFLADTEYYLHGFGLRPVRYSQMNGNLSSSDVLIVDKVGILAALYRIAWVAYVGGAFGEGVHSVLEPAVYGLPLFFGPRYYMSYEAESLVQDGAASVVNSPDEMERQLRVFLEDKSSWQRAADISDRITRAGLGATDKIVRYVVSTLQNQVGAS</sequence>
<dbReference type="EMBL" id="NJBN01000006">
    <property type="protein sequence ID" value="TKJ40019.1"/>
    <property type="molecule type" value="Genomic_DNA"/>
</dbReference>
<comment type="caution">
    <text evidence="10">The sequence shown here is derived from an EMBL/GenBank/DDBJ whole genome shotgun (WGS) entry which is preliminary data.</text>
</comment>
<keyword evidence="8" id="KW-1133">Transmembrane helix</keyword>
<evidence type="ECO:0000256" key="6">
    <source>
        <dbReference type="ARBA" id="ARBA00049183"/>
    </source>
</evidence>
<keyword evidence="4 8" id="KW-0808">Transferase</keyword>
<protein>
    <recommendedName>
        <fullName evidence="3 8">3-deoxy-D-manno-octulosonic acid transferase</fullName>
        <shortName evidence="8">Kdo transferase</shortName>
        <ecNumber evidence="2 8">2.4.99.12</ecNumber>
    </recommendedName>
    <alternativeName>
        <fullName evidence="5 8">Lipid IV(A) 3-deoxy-D-manno-octulosonic acid transferase</fullName>
    </alternativeName>
</protein>
<dbReference type="InterPro" id="IPR039901">
    <property type="entry name" value="Kdotransferase"/>
</dbReference>
<name>A0A532UYR1_UNCL8</name>
<dbReference type="Gene3D" id="3.40.50.11720">
    <property type="entry name" value="3-Deoxy-D-manno-octulosonic-acid transferase, N-terminal domain"/>
    <property type="match status" value="1"/>
</dbReference>
<gene>
    <name evidence="10" type="ORF">CEE37_09795</name>
</gene>
<comment type="function">
    <text evidence="8">Involved in lipopolysaccharide (LPS) biosynthesis. Catalyzes the transfer of 3-deoxy-D-manno-octulosonate (Kdo) residue(s) from CMP-Kdo to lipid IV(A), the tetraacyldisaccharide-1,4'-bisphosphate precursor of lipid A.</text>
</comment>
<evidence type="ECO:0000256" key="8">
    <source>
        <dbReference type="RuleBase" id="RU365103"/>
    </source>
</evidence>
<dbReference type="GO" id="GO:0009245">
    <property type="term" value="P:lipid A biosynthetic process"/>
    <property type="evidence" value="ECO:0007669"/>
    <property type="project" value="TreeGrafter"/>
</dbReference>
<evidence type="ECO:0000256" key="7">
    <source>
        <dbReference type="PIRSR" id="PIRSR639901-1"/>
    </source>
</evidence>
<keyword evidence="8" id="KW-0812">Transmembrane</keyword>
<dbReference type="SUPFAM" id="SSF53756">
    <property type="entry name" value="UDP-Glycosyltransferase/glycogen phosphorylase"/>
    <property type="match status" value="1"/>
</dbReference>
<dbReference type="Proteomes" id="UP000319619">
    <property type="component" value="Unassembled WGS sequence"/>
</dbReference>
<dbReference type="GO" id="GO:0005886">
    <property type="term" value="C:plasma membrane"/>
    <property type="evidence" value="ECO:0007669"/>
    <property type="project" value="UniProtKB-SubCell"/>
</dbReference>
<comment type="similarity">
    <text evidence="8">Belongs to the glycosyltransferase group 1 family.</text>
</comment>
<dbReference type="Pfam" id="PF04413">
    <property type="entry name" value="Glycos_transf_N"/>
    <property type="match status" value="1"/>
</dbReference>
<dbReference type="PANTHER" id="PTHR42755">
    <property type="entry name" value="3-DEOXY-MANNO-OCTULOSONATE CYTIDYLYLTRANSFERASE"/>
    <property type="match status" value="1"/>
</dbReference>
<dbReference type="AlphaFoldDB" id="A0A532UYR1"/>
<evidence type="ECO:0000259" key="9">
    <source>
        <dbReference type="Pfam" id="PF04413"/>
    </source>
</evidence>
<dbReference type="PANTHER" id="PTHR42755:SF1">
    <property type="entry name" value="3-DEOXY-D-MANNO-OCTULOSONIC ACID TRANSFERASE, MITOCHONDRIAL-RELATED"/>
    <property type="match status" value="1"/>
</dbReference>
<evidence type="ECO:0000256" key="2">
    <source>
        <dbReference type="ARBA" id="ARBA00012621"/>
    </source>
</evidence>
<dbReference type="GO" id="GO:0043842">
    <property type="term" value="F:Kdo transferase activity"/>
    <property type="evidence" value="ECO:0007669"/>
    <property type="project" value="UniProtKB-EC"/>
</dbReference>
<comment type="subcellular location">
    <subcellularLocation>
        <location evidence="8">Cell membrane</location>
    </subcellularLocation>
</comment>
<dbReference type="GO" id="GO:0009244">
    <property type="term" value="P:lipopolysaccharide core region biosynthetic process"/>
    <property type="evidence" value="ECO:0007669"/>
    <property type="project" value="UniProtKB-UniRule"/>
</dbReference>
<evidence type="ECO:0000313" key="10">
    <source>
        <dbReference type="EMBL" id="TKJ40019.1"/>
    </source>
</evidence>
<evidence type="ECO:0000313" key="11">
    <source>
        <dbReference type="Proteomes" id="UP000319619"/>
    </source>
</evidence>
<proteinExistence type="inferred from homology"/>
<dbReference type="UniPathway" id="UPA00958"/>
<dbReference type="InterPro" id="IPR038107">
    <property type="entry name" value="Glycos_transf_N_sf"/>
</dbReference>
<comment type="catalytic activity">
    <reaction evidence="6 8">
        <text>lipid IVA (E. coli) + CMP-3-deoxy-beta-D-manno-octulosonate = alpha-Kdo-(2-&gt;6)-lipid IVA (E. coli) + CMP + H(+)</text>
        <dbReference type="Rhea" id="RHEA:28066"/>
        <dbReference type="ChEBI" id="CHEBI:15378"/>
        <dbReference type="ChEBI" id="CHEBI:58603"/>
        <dbReference type="ChEBI" id="CHEBI:60364"/>
        <dbReference type="ChEBI" id="CHEBI:60377"/>
        <dbReference type="ChEBI" id="CHEBI:85987"/>
        <dbReference type="EC" id="2.4.99.12"/>
    </reaction>
</comment>
<evidence type="ECO:0000256" key="3">
    <source>
        <dbReference type="ARBA" id="ARBA00019077"/>
    </source>
</evidence>
<dbReference type="InterPro" id="IPR007507">
    <property type="entry name" value="Glycos_transf_N"/>
</dbReference>
<evidence type="ECO:0000256" key="5">
    <source>
        <dbReference type="ARBA" id="ARBA00031445"/>
    </source>
</evidence>
<evidence type="ECO:0000256" key="1">
    <source>
        <dbReference type="ARBA" id="ARBA00004713"/>
    </source>
</evidence>